<evidence type="ECO:0000313" key="1">
    <source>
        <dbReference type="EMBL" id="KAJ3710880.1"/>
    </source>
</evidence>
<gene>
    <name evidence="1" type="ORF">DFJ43DRAFT_1170438</name>
</gene>
<evidence type="ECO:0000313" key="2">
    <source>
        <dbReference type="Proteomes" id="UP001176059"/>
    </source>
</evidence>
<keyword evidence="2" id="KW-1185">Reference proteome</keyword>
<sequence>MDTFDSTWALMDEIHEERPLQLPLLWKICSVQWARTRVSQIKADRDTFHLLLEGAVAAHHQALGDRILQDMKEAQINFDSRTYELTIDLALTQETYEEAFQYLEEIKAAGFKPVASTYKALVNRCALEGEEEMEEMGYEVDSEFLGKAKDAFSLKSDEFTARLEELETSGEAR</sequence>
<proteinExistence type="predicted"/>
<organism evidence="1 2">
    <name type="scientific">Lentinula guzmanii</name>
    <dbReference type="NCBI Taxonomy" id="2804957"/>
    <lineage>
        <taxon>Eukaryota</taxon>
        <taxon>Fungi</taxon>
        <taxon>Dikarya</taxon>
        <taxon>Basidiomycota</taxon>
        <taxon>Agaricomycotina</taxon>
        <taxon>Agaricomycetes</taxon>
        <taxon>Agaricomycetidae</taxon>
        <taxon>Agaricales</taxon>
        <taxon>Marasmiineae</taxon>
        <taxon>Omphalotaceae</taxon>
        <taxon>Lentinula</taxon>
    </lineage>
</organism>
<comment type="caution">
    <text evidence="1">The sequence shown here is derived from an EMBL/GenBank/DDBJ whole genome shotgun (WGS) entry which is preliminary data.</text>
</comment>
<dbReference type="AlphaFoldDB" id="A0AA38JDB5"/>
<dbReference type="InterPro" id="IPR011990">
    <property type="entry name" value="TPR-like_helical_dom_sf"/>
</dbReference>
<reference evidence="1" key="1">
    <citation type="submission" date="2022-08" db="EMBL/GenBank/DDBJ databases">
        <authorList>
            <consortium name="DOE Joint Genome Institute"/>
            <person name="Min B."/>
            <person name="Sierra-Patev S."/>
            <person name="Naranjo-Ortiz M."/>
            <person name="Looney B."/>
            <person name="Konkel Z."/>
            <person name="Slot J.C."/>
            <person name="Sakamoto Y."/>
            <person name="Steenwyk J.L."/>
            <person name="Rokas A."/>
            <person name="Carro J."/>
            <person name="Camarero S."/>
            <person name="Ferreira P."/>
            <person name="Molpeceres G."/>
            <person name="Ruiz-duenas F.J."/>
            <person name="Serrano A."/>
            <person name="Henrissat B."/>
            <person name="Drula E."/>
            <person name="Hughes K.W."/>
            <person name="Mata J.L."/>
            <person name="Ishikawa N.K."/>
            <person name="Vargas-Isla R."/>
            <person name="Ushijima S."/>
            <person name="Smith C.A."/>
            <person name="Ahrendt S."/>
            <person name="Andreopoulos W."/>
            <person name="He G."/>
            <person name="LaButti K."/>
            <person name="Lipzen A."/>
            <person name="Ng V."/>
            <person name="Riley R."/>
            <person name="Sandor L."/>
            <person name="Barry K."/>
            <person name="Martinez A.T."/>
            <person name="Xiao Y."/>
            <person name="Gibbons J.G."/>
            <person name="Terashima K."/>
            <person name="Hibbett D.S."/>
            <person name="Grigoriev I.V."/>
        </authorList>
    </citation>
    <scope>NUCLEOTIDE SEQUENCE</scope>
    <source>
        <strain evidence="1">ET3784</strain>
    </source>
</reference>
<dbReference type="Proteomes" id="UP001176059">
    <property type="component" value="Unassembled WGS sequence"/>
</dbReference>
<dbReference type="Gene3D" id="1.25.40.10">
    <property type="entry name" value="Tetratricopeptide repeat domain"/>
    <property type="match status" value="1"/>
</dbReference>
<name>A0AA38JDB5_9AGAR</name>
<accession>A0AA38JDB5</accession>
<protein>
    <submittedName>
        <fullName evidence="1">Uncharacterized protein</fullName>
    </submittedName>
</protein>
<reference evidence="1" key="2">
    <citation type="journal article" date="2023" name="Proc. Natl. Acad. Sci. U.S.A.">
        <title>A global phylogenomic analysis of the shiitake genus Lentinula.</title>
        <authorList>
            <person name="Sierra-Patev S."/>
            <person name="Min B."/>
            <person name="Naranjo-Ortiz M."/>
            <person name="Looney B."/>
            <person name="Konkel Z."/>
            <person name="Slot J.C."/>
            <person name="Sakamoto Y."/>
            <person name="Steenwyk J.L."/>
            <person name="Rokas A."/>
            <person name="Carro J."/>
            <person name="Camarero S."/>
            <person name="Ferreira P."/>
            <person name="Molpeceres G."/>
            <person name="Ruiz-Duenas F.J."/>
            <person name="Serrano A."/>
            <person name="Henrissat B."/>
            <person name="Drula E."/>
            <person name="Hughes K.W."/>
            <person name="Mata J.L."/>
            <person name="Ishikawa N.K."/>
            <person name="Vargas-Isla R."/>
            <person name="Ushijima S."/>
            <person name="Smith C.A."/>
            <person name="Donoghue J."/>
            <person name="Ahrendt S."/>
            <person name="Andreopoulos W."/>
            <person name="He G."/>
            <person name="LaButti K."/>
            <person name="Lipzen A."/>
            <person name="Ng V."/>
            <person name="Riley R."/>
            <person name="Sandor L."/>
            <person name="Barry K."/>
            <person name="Martinez A.T."/>
            <person name="Xiao Y."/>
            <person name="Gibbons J.G."/>
            <person name="Terashima K."/>
            <person name="Grigoriev I.V."/>
            <person name="Hibbett D."/>
        </authorList>
    </citation>
    <scope>NUCLEOTIDE SEQUENCE</scope>
    <source>
        <strain evidence="1">ET3784</strain>
    </source>
</reference>
<dbReference type="Pfam" id="PF13812">
    <property type="entry name" value="PPR_3"/>
    <property type="match status" value="1"/>
</dbReference>
<dbReference type="InterPro" id="IPR002885">
    <property type="entry name" value="PPR_rpt"/>
</dbReference>
<dbReference type="EMBL" id="JANVFO010000131">
    <property type="protein sequence ID" value="KAJ3710880.1"/>
    <property type="molecule type" value="Genomic_DNA"/>
</dbReference>